<dbReference type="GO" id="GO:0008270">
    <property type="term" value="F:zinc ion binding"/>
    <property type="evidence" value="ECO:0007669"/>
    <property type="project" value="UniProtKB-KW"/>
</dbReference>
<evidence type="ECO:0000313" key="9">
    <source>
        <dbReference type="EMBL" id="TRZ00358.1"/>
    </source>
</evidence>
<keyword evidence="10" id="KW-1185">Reference proteome</keyword>
<evidence type="ECO:0000256" key="1">
    <source>
        <dbReference type="ARBA" id="ARBA00022723"/>
    </source>
</evidence>
<sequence>MCRETSNTPLLSYPVLRLQLGHPLLPDPFQLFIRHGDQQRERNLWRETCAERDGAVLLLPRLRGERAERSGAAQTLLVASREIEPRSFDTRNEFFQLFELKRFIVSHTRVQGSSTHSKQQVALYRQAGAVPVPPEEERRVRARADPVRAVMSSRALRRLKGEQRAQAAIQAPGSSEEKEEEEEERADTTPAHGRRSGGNPFELIGGEDGEEAPSEDENPSDGPLGAPPEMEMEKSAHHDLPHGRISPGVVWLLEKDERLTTAAFIEKTKKKKRRKKKASPSRETAQGTPNRGLRTELRRNSENLFRPGASSALVAVEMKGGAVGSKAVLCSPEEKPGLFHTSVAELRPVLYVEHRNLNPETELKRYFGARAVLGDQRSRSRQRLLQRSTGMTAFKDTWPRFSRTGISMSLLESSDGIQLFSFEHSRDYQQVQFKFLDLVESMDPNNIVALLQLNPYHIDSLLQLSDVCRMQEDQEMARDLIERALYSFECAFHPVFSLTSGSCRLDYRRPENRGFYLALFKHLLFLEKRGCPRTALEFCKLILSLDPENDPLCMLLLFDFLCLRSREYSALIRLYEEWEPHLLLTFILIIPDSGDKENQVHGAKVPSPPGLSTLHRNLSQLPNFSFSVPLCYYHLSGQEDLSAEEHLQLRQKADQLLQSALIMFPGALMPLLDLCAVHPDAAVTSHAFFGSSSQIEQAPALSELVSLYISRSHCLWKEAGVMLWLEENVREALRRVDAQELCVEESRNKRRQRYQSAPRNIHRHVLLAELREATSTLPLEVTTQPGLGFDPLPPLDSITSYSRPDRPTNGAANESTLSLFFRSLLPNFSPQGPEERAGGGELNQEVNRLMLAMRDMLANIQFHEPQPEEHPDRDEEEPESILWSAGGELATSLNAASALFITNPLSVTRQKHVDVQVTATGVFQQFHMEQSLEAASWMKLQTQQSEPVSAEAALTRCSVDEHGPSVSDVTRRVLMKGPFASHLLLEDFQRQDVEVGAMSEREGALCVPSVQREQEEEEHGLESKAEGDPAIITVTAARHQEKGLRCFCLGCLSVILTPVELPSDPAPAVKVSFRFKRSPPPMTGSAPLREEPEHLLSESLLRPGKLLMNGGLSILITAALFQSDSRWCLVTSSSEHLQNSTRHMETKGTPFLPQFPLLTLTQQIRTKAIKSLADVTVRIMEYKEKLARFRQGHVNPFNRDENDSSPEARDPPEHGPSINLNNVLFTEENTEVFSSKSTSHSSDRMMDLGLSEDHFSRPVGSFVASDVEKLKQAIEECKRLILELPEHSEKQKDAVVKLIHLRLKLQEIQDPEEDEPNLQLLLEHRFSKEKSKSVKQMCDRCSTVIWGLIQTWYTCTGCYYRCHSKCMNQITRACVRSQVSHRSEYELSICPELGLDKQDYRCAECRTPISLRGAWSEARQCDYTGQYYCSSCHWNDTAIVPARVIHNWEFEPRKVCRSSMRYLSLMVSRPVLKLKEVNPLLFNFVEELVEIRKLRQDILVMKPYFITCKEAMEARLLLQLQDRQHFVENDDMYSLQDLVDTSCGRLSCSLTEIHTTFAKHIKLDCEDYSKCQAKGFLCELCKEGDVLFPFDSHTSVCRDCFAVFHRDCYFDNSTTCPRCERLLERKPEDSLKL</sequence>
<comment type="function">
    <text evidence="6">Positively regulates lysosome peripheral distribution and ruffled border formation in osteoclasts. Involved in bone resorption.</text>
</comment>
<comment type="similarity">
    <text evidence="5">Belongs to the DEF8 family.</text>
</comment>
<dbReference type="GO" id="GO:1990112">
    <property type="term" value="C:RQC complex"/>
    <property type="evidence" value="ECO:0007669"/>
    <property type="project" value="TreeGrafter"/>
</dbReference>
<feature type="compositionally biased region" description="Basic and acidic residues" evidence="7">
    <location>
        <begin position="231"/>
        <end position="242"/>
    </location>
</feature>
<dbReference type="PANTHER" id="PTHR22684:SF0">
    <property type="entry name" value="RIBOSOME QUALITY CONTROL COMPLEX SUBUNIT TCF25"/>
    <property type="match status" value="1"/>
</dbReference>
<keyword evidence="1" id="KW-0479">Metal-binding</keyword>
<dbReference type="SMART" id="SM01175">
    <property type="entry name" value="DUF4206"/>
    <property type="match status" value="1"/>
</dbReference>
<dbReference type="InterPro" id="IPR047983">
    <property type="entry name" value="DEF8_C1"/>
</dbReference>
<dbReference type="Pfam" id="PF04910">
    <property type="entry name" value="Tcf25"/>
    <property type="match status" value="1"/>
</dbReference>
<dbReference type="FunFam" id="3.30.60.20:FF:000042">
    <property type="entry name" value="differentially expressed in FDCP 8 homolog isoform X2"/>
    <property type="match status" value="1"/>
</dbReference>
<evidence type="ECO:0000259" key="8">
    <source>
        <dbReference type="PROSITE" id="PS50081"/>
    </source>
</evidence>
<evidence type="ECO:0000256" key="6">
    <source>
        <dbReference type="ARBA" id="ARBA00045550"/>
    </source>
</evidence>
<feature type="compositionally biased region" description="Acidic residues" evidence="7">
    <location>
        <begin position="205"/>
        <end position="219"/>
    </location>
</feature>
<dbReference type="PROSITE" id="PS00479">
    <property type="entry name" value="ZF_DAG_PE_1"/>
    <property type="match status" value="1"/>
</dbReference>
<evidence type="ECO:0000256" key="2">
    <source>
        <dbReference type="ARBA" id="ARBA00022737"/>
    </source>
</evidence>
<organism evidence="9 10">
    <name type="scientific">Danionella cerebrum</name>
    <dbReference type="NCBI Taxonomy" id="2873325"/>
    <lineage>
        <taxon>Eukaryota</taxon>
        <taxon>Metazoa</taxon>
        <taxon>Chordata</taxon>
        <taxon>Craniata</taxon>
        <taxon>Vertebrata</taxon>
        <taxon>Euteleostomi</taxon>
        <taxon>Actinopterygii</taxon>
        <taxon>Neopterygii</taxon>
        <taxon>Teleostei</taxon>
        <taxon>Ostariophysi</taxon>
        <taxon>Cypriniformes</taxon>
        <taxon>Danionidae</taxon>
        <taxon>Danioninae</taxon>
        <taxon>Danionella</taxon>
    </lineage>
</organism>
<feature type="region of interest" description="Disordered" evidence="7">
    <location>
        <begin position="1193"/>
        <end position="1221"/>
    </location>
</feature>
<feature type="compositionally biased region" description="Basic residues" evidence="7">
    <location>
        <begin position="268"/>
        <end position="279"/>
    </location>
</feature>
<keyword evidence="2" id="KW-0677">Repeat</keyword>
<dbReference type="OrthoDB" id="1918044at2759"/>
<dbReference type="SUPFAM" id="SSF48452">
    <property type="entry name" value="TPR-like"/>
    <property type="match status" value="1"/>
</dbReference>
<dbReference type="STRING" id="623744.A0A553RDT9"/>
<dbReference type="InterPro" id="IPR011990">
    <property type="entry name" value="TPR-like_helical_dom_sf"/>
</dbReference>
<dbReference type="Pfam" id="PF13901">
    <property type="entry name" value="RH_dom"/>
    <property type="match status" value="1"/>
</dbReference>
<dbReference type="PANTHER" id="PTHR22684">
    <property type="entry name" value="NULP1-RELATED"/>
    <property type="match status" value="1"/>
</dbReference>
<evidence type="ECO:0000256" key="4">
    <source>
        <dbReference type="ARBA" id="ARBA00022833"/>
    </source>
</evidence>
<accession>A0A553RDT9</accession>
<keyword evidence="3" id="KW-0863">Zinc-finger</keyword>
<evidence type="ECO:0000256" key="3">
    <source>
        <dbReference type="ARBA" id="ARBA00022771"/>
    </source>
</evidence>
<name>A0A553RDT9_9TELE</name>
<comment type="caution">
    <text evidence="9">The sequence shown here is derived from an EMBL/GenBank/DDBJ whole genome shotgun (WGS) entry which is preliminary data.</text>
</comment>
<dbReference type="InterPro" id="IPR025258">
    <property type="entry name" value="RH_dom"/>
</dbReference>
<dbReference type="InterPro" id="IPR046349">
    <property type="entry name" value="C1-like_sf"/>
</dbReference>
<dbReference type="EMBL" id="SRMA01024495">
    <property type="protein sequence ID" value="TRZ00358.1"/>
    <property type="molecule type" value="Genomic_DNA"/>
</dbReference>
<feature type="compositionally biased region" description="Basic and acidic residues" evidence="7">
    <location>
        <begin position="1198"/>
        <end position="1213"/>
    </location>
</feature>
<dbReference type="Gene3D" id="3.30.60.20">
    <property type="match status" value="1"/>
</dbReference>
<keyword evidence="4" id="KW-0862">Zinc</keyword>
<gene>
    <name evidence="9" type="ORF">DNTS_030399</name>
</gene>
<feature type="region of interest" description="Disordered" evidence="7">
    <location>
        <begin position="264"/>
        <end position="294"/>
    </location>
</feature>
<dbReference type="InterPro" id="IPR002219">
    <property type="entry name" value="PKC_DAG/PE"/>
</dbReference>
<dbReference type="InterPro" id="IPR006994">
    <property type="entry name" value="TCF25/Rqc1"/>
</dbReference>
<reference evidence="9 10" key="1">
    <citation type="journal article" date="2019" name="Sci. Data">
        <title>Hybrid genome assembly and annotation of Danionella translucida.</title>
        <authorList>
            <person name="Kadobianskyi M."/>
            <person name="Schulze L."/>
            <person name="Schuelke M."/>
            <person name="Judkewitz B."/>
        </authorList>
    </citation>
    <scope>NUCLEOTIDE SEQUENCE [LARGE SCALE GENOMIC DNA]</scope>
    <source>
        <strain evidence="9 10">Bolton</strain>
    </source>
</reference>
<evidence type="ECO:0000256" key="5">
    <source>
        <dbReference type="ARBA" id="ARBA00029450"/>
    </source>
</evidence>
<dbReference type="PROSITE" id="PS50081">
    <property type="entry name" value="ZF_DAG_PE_2"/>
    <property type="match status" value="1"/>
</dbReference>
<dbReference type="CDD" id="cd20819">
    <property type="entry name" value="C1_DEF8"/>
    <property type="match status" value="1"/>
</dbReference>
<dbReference type="SUPFAM" id="SSF57889">
    <property type="entry name" value="Cysteine-rich domain"/>
    <property type="match status" value="1"/>
</dbReference>
<dbReference type="Pfam" id="PF00130">
    <property type="entry name" value="C1_1"/>
    <property type="match status" value="1"/>
</dbReference>
<proteinExistence type="inferred from homology"/>
<dbReference type="Proteomes" id="UP000316079">
    <property type="component" value="Unassembled WGS sequence"/>
</dbReference>
<evidence type="ECO:0000256" key="7">
    <source>
        <dbReference type="SAM" id="MobiDB-lite"/>
    </source>
</evidence>
<feature type="region of interest" description="Disordered" evidence="7">
    <location>
        <begin position="158"/>
        <end position="244"/>
    </location>
</feature>
<evidence type="ECO:0000313" key="10">
    <source>
        <dbReference type="Proteomes" id="UP000316079"/>
    </source>
</evidence>
<feature type="domain" description="Phorbol-ester/DAG-type" evidence="8">
    <location>
        <begin position="1323"/>
        <end position="1374"/>
    </location>
</feature>
<protein>
    <recommendedName>
        <fullName evidence="8">Phorbol-ester/DAG-type domain-containing protein</fullName>
    </recommendedName>
</protein>